<feature type="domain" description="Reverse transcriptase zinc-binding" evidence="1">
    <location>
        <begin position="46"/>
        <end position="101"/>
    </location>
</feature>
<reference evidence="2 3" key="1">
    <citation type="journal article" date="2016" name="G3 (Bethesda)">
        <title>First Draft Assembly and Annotation of the Genome of a California Endemic Oak Quercus lobata Nee (Fagaceae).</title>
        <authorList>
            <person name="Sork V.L."/>
            <person name="Fitz-Gibbon S.T."/>
            <person name="Puiu D."/>
            <person name="Crepeau M."/>
            <person name="Gugger P.F."/>
            <person name="Sherman R."/>
            <person name="Stevens K."/>
            <person name="Langley C.H."/>
            <person name="Pellegrini M."/>
            <person name="Salzberg S.L."/>
        </authorList>
    </citation>
    <scope>NUCLEOTIDE SEQUENCE [LARGE SCALE GENOMIC DNA]</scope>
    <source>
        <strain evidence="2 3">cv. SW786</strain>
    </source>
</reference>
<protein>
    <recommendedName>
        <fullName evidence="1">Reverse transcriptase zinc-binding domain-containing protein</fullName>
    </recommendedName>
</protein>
<dbReference type="Gramene" id="QL08p025789:mrna">
    <property type="protein sequence ID" value="QL08p025789:mrna"/>
    <property type="gene ID" value="QL08p025789"/>
</dbReference>
<evidence type="ECO:0000259" key="1">
    <source>
        <dbReference type="Pfam" id="PF13966"/>
    </source>
</evidence>
<sequence>MAAMPNLRSGCCWRVGNGEAIRVRKDKWIPNYPSNKILHPVAEELAKLKVFCWRACHKILPTRVNLAKRKLISDDRRHCCKRVAETTIHAIWECRPEQDVWVTEAGAFPCSSVDYMEPKKRCGAWRTTEGIGLIIEGDSLNVIRALSNSAANSSLLSHIYDDIRCNLKGMQVMSFRYSTVSDGCFVLGFFMYQ</sequence>
<proteinExistence type="predicted"/>
<keyword evidence="3" id="KW-1185">Reference proteome</keyword>
<dbReference type="InterPro" id="IPR026960">
    <property type="entry name" value="RVT-Znf"/>
</dbReference>
<reference evidence="2" key="2">
    <citation type="submission" date="2021-01" db="UniProtKB">
        <authorList>
            <consortium name="EnsemblPlants"/>
        </authorList>
    </citation>
    <scope>IDENTIFICATION</scope>
</reference>
<organism evidence="2 3">
    <name type="scientific">Quercus lobata</name>
    <name type="common">Valley oak</name>
    <dbReference type="NCBI Taxonomy" id="97700"/>
    <lineage>
        <taxon>Eukaryota</taxon>
        <taxon>Viridiplantae</taxon>
        <taxon>Streptophyta</taxon>
        <taxon>Embryophyta</taxon>
        <taxon>Tracheophyta</taxon>
        <taxon>Spermatophyta</taxon>
        <taxon>Magnoliopsida</taxon>
        <taxon>eudicotyledons</taxon>
        <taxon>Gunneridae</taxon>
        <taxon>Pentapetalae</taxon>
        <taxon>rosids</taxon>
        <taxon>fabids</taxon>
        <taxon>Fagales</taxon>
        <taxon>Fagaceae</taxon>
        <taxon>Quercus</taxon>
    </lineage>
</organism>
<evidence type="ECO:0000313" key="2">
    <source>
        <dbReference type="EnsemblPlants" id="QL08p025789:mrna"/>
    </source>
</evidence>
<dbReference type="Pfam" id="PF13966">
    <property type="entry name" value="zf-RVT"/>
    <property type="match status" value="1"/>
</dbReference>
<name>A0A7N2R900_QUELO</name>
<dbReference type="AlphaFoldDB" id="A0A7N2R900"/>
<accession>A0A7N2R900</accession>
<dbReference type="EMBL" id="LRBV02000008">
    <property type="status" value="NOT_ANNOTATED_CDS"/>
    <property type="molecule type" value="Genomic_DNA"/>
</dbReference>
<dbReference type="InParanoid" id="A0A7N2R900"/>
<dbReference type="EnsemblPlants" id="QL08p025789:mrna">
    <property type="protein sequence ID" value="QL08p025789:mrna"/>
    <property type="gene ID" value="QL08p025789"/>
</dbReference>
<evidence type="ECO:0000313" key="3">
    <source>
        <dbReference type="Proteomes" id="UP000594261"/>
    </source>
</evidence>
<dbReference type="Proteomes" id="UP000594261">
    <property type="component" value="Chromosome 8"/>
</dbReference>